<reference evidence="7 8" key="1">
    <citation type="submission" date="2022-03" db="EMBL/GenBank/DDBJ databases">
        <title>Novel Bacillus species.</title>
        <authorList>
            <person name="Liu G."/>
        </authorList>
    </citation>
    <scope>NUCLEOTIDE SEQUENCE [LARGE SCALE GENOMIC DNA]</scope>
    <source>
        <strain evidence="7 8">FJAT-50051</strain>
    </source>
</reference>
<gene>
    <name evidence="7" type="primary">ncs1</name>
    <name evidence="7" type="ORF">KHB02_001110</name>
</gene>
<name>A0A9J6MLI4_9BACI</name>
<evidence type="ECO:0000256" key="5">
    <source>
        <dbReference type="ARBA" id="ARBA00023136"/>
    </source>
</evidence>
<accession>A0A9J6MLI4</accession>
<feature type="transmembrane region" description="Helical" evidence="6">
    <location>
        <begin position="47"/>
        <end position="80"/>
    </location>
</feature>
<dbReference type="InterPro" id="IPR012681">
    <property type="entry name" value="NCS1"/>
</dbReference>
<feature type="transmembrane region" description="Helical" evidence="6">
    <location>
        <begin position="418"/>
        <end position="442"/>
    </location>
</feature>
<dbReference type="AlphaFoldDB" id="A0A9J6MLI4"/>
<dbReference type="GO" id="GO:0015205">
    <property type="term" value="F:nucleobase transmembrane transporter activity"/>
    <property type="evidence" value="ECO:0007669"/>
    <property type="project" value="TreeGrafter"/>
</dbReference>
<dbReference type="Gene3D" id="1.10.4160.10">
    <property type="entry name" value="Hydantoin permease"/>
    <property type="match status" value="1"/>
</dbReference>
<evidence type="ECO:0000256" key="1">
    <source>
        <dbReference type="ARBA" id="ARBA00004141"/>
    </source>
</evidence>
<feature type="transmembrane region" description="Helical" evidence="6">
    <location>
        <begin position="448"/>
        <end position="467"/>
    </location>
</feature>
<dbReference type="RefSeq" id="WP_241113645.1">
    <property type="nucleotide sequence ID" value="NZ_JAGYPE020000001.1"/>
</dbReference>
<dbReference type="InterPro" id="IPR045225">
    <property type="entry name" value="Uracil/uridine/allantoin_perm"/>
</dbReference>
<dbReference type="NCBIfam" id="TIGR00800">
    <property type="entry name" value="ncs1"/>
    <property type="match status" value="1"/>
</dbReference>
<evidence type="ECO:0000256" key="2">
    <source>
        <dbReference type="ARBA" id="ARBA00008974"/>
    </source>
</evidence>
<feature type="transmembrane region" description="Helical" evidence="6">
    <location>
        <begin position="226"/>
        <end position="245"/>
    </location>
</feature>
<feature type="transmembrane region" description="Helical" evidence="6">
    <location>
        <begin position="308"/>
        <end position="333"/>
    </location>
</feature>
<feature type="transmembrane region" description="Helical" evidence="6">
    <location>
        <begin position="376"/>
        <end position="397"/>
    </location>
</feature>
<proteinExistence type="inferred from homology"/>
<evidence type="ECO:0000313" key="7">
    <source>
        <dbReference type="EMBL" id="MCH6264125.1"/>
    </source>
</evidence>
<keyword evidence="4 6" id="KW-1133">Transmembrane helix</keyword>
<keyword evidence="5 6" id="KW-0472">Membrane</keyword>
<evidence type="ECO:0000256" key="4">
    <source>
        <dbReference type="ARBA" id="ARBA00022989"/>
    </source>
</evidence>
<feature type="transmembrane region" description="Helical" evidence="6">
    <location>
        <begin position="190"/>
        <end position="214"/>
    </location>
</feature>
<feature type="transmembrane region" description="Helical" evidence="6">
    <location>
        <begin position="265"/>
        <end position="288"/>
    </location>
</feature>
<comment type="caution">
    <text evidence="7">The sequence shown here is derived from an EMBL/GenBank/DDBJ whole genome shotgun (WGS) entry which is preliminary data.</text>
</comment>
<organism evidence="7 8">
    <name type="scientific">Neobacillus citreus</name>
    <dbReference type="NCBI Taxonomy" id="2833578"/>
    <lineage>
        <taxon>Bacteria</taxon>
        <taxon>Bacillati</taxon>
        <taxon>Bacillota</taxon>
        <taxon>Bacilli</taxon>
        <taxon>Bacillales</taxon>
        <taxon>Bacillaceae</taxon>
        <taxon>Neobacillus</taxon>
    </lineage>
</organism>
<protein>
    <submittedName>
        <fullName evidence="7">NCS1 family nucleobase:cation symporter</fullName>
    </submittedName>
</protein>
<evidence type="ECO:0000256" key="6">
    <source>
        <dbReference type="SAM" id="Phobius"/>
    </source>
</evidence>
<evidence type="ECO:0000256" key="3">
    <source>
        <dbReference type="ARBA" id="ARBA00022692"/>
    </source>
</evidence>
<dbReference type="Pfam" id="PF02133">
    <property type="entry name" value="Transp_cyt_pur"/>
    <property type="match status" value="1"/>
</dbReference>
<dbReference type="Proteomes" id="UP000677265">
    <property type="component" value="Unassembled WGS sequence"/>
</dbReference>
<dbReference type="GO" id="GO:0005886">
    <property type="term" value="C:plasma membrane"/>
    <property type="evidence" value="ECO:0007669"/>
    <property type="project" value="TreeGrafter"/>
</dbReference>
<sequence length="485" mass="52952">MRQSQSLFEDLSMLSHDLLPTQPEARTWKKGHFFSIWMGSVHNIPSYVTIGGFFALGLTIWQVFFIIMISSVLLAGMLVLNGHAGAKYGIPFSILLRSSFGVRGAVFPGVLRGIIAAIMWFGLQTYAGSLAVSILIGEFWPGFFSLGGNWSFLGLNLTNFLSFLLFWFINVFFIFAGIDSLGKLNKIISPLVFVVFGGMSVWAVNLAGGIIPILNYSPKGIEGSPVLIFISCISAILATWVAQIVSVSDVTRFARSNGDQSIGQIVGLILTYFLFAIASITIIIGSEIAFGVPIWNVLEVIDKFDSTFAIAISLLTLCLSTISVNIVGNIIPAGYQLAALFPKKLGFKSGALISTIIGILIMPWKLMEDSTSIFSFLNLVGGLLSPVIGIMLAHYFFISKKKINLQDLYSSRQTTKPVNIPALSATLLAGIFSLIGNFLPILKPLYSISWFTGIFSAVILYLFFNWVNYRTIKAAKYFPGAAKRG</sequence>
<dbReference type="InterPro" id="IPR001248">
    <property type="entry name" value="Pur-cyt_permease"/>
</dbReference>
<keyword evidence="3 6" id="KW-0812">Transmembrane</keyword>
<comment type="similarity">
    <text evidence="2">Belongs to the purine-cytosine permease (2.A.39) family.</text>
</comment>
<dbReference type="PANTHER" id="PTHR30618:SF0">
    <property type="entry name" value="PURINE-URACIL PERMEASE NCS1"/>
    <property type="match status" value="1"/>
</dbReference>
<comment type="subcellular location">
    <subcellularLocation>
        <location evidence="1">Membrane</location>
        <topology evidence="1">Multi-pass membrane protein</topology>
    </subcellularLocation>
</comment>
<keyword evidence="8" id="KW-1185">Reference proteome</keyword>
<feature type="transmembrane region" description="Helical" evidence="6">
    <location>
        <begin position="345"/>
        <end position="364"/>
    </location>
</feature>
<dbReference type="EMBL" id="JAGYPE020000001">
    <property type="protein sequence ID" value="MCH6264125.1"/>
    <property type="molecule type" value="Genomic_DNA"/>
</dbReference>
<feature type="transmembrane region" description="Helical" evidence="6">
    <location>
        <begin position="160"/>
        <end position="178"/>
    </location>
</feature>
<dbReference type="PANTHER" id="PTHR30618">
    <property type="entry name" value="NCS1 FAMILY PURINE/PYRIMIDINE TRANSPORTER"/>
    <property type="match status" value="1"/>
</dbReference>
<evidence type="ECO:0000313" key="8">
    <source>
        <dbReference type="Proteomes" id="UP000677265"/>
    </source>
</evidence>